<keyword evidence="3" id="KW-0804">Transcription</keyword>
<dbReference type="EMBL" id="QGTR01000002">
    <property type="protein sequence ID" value="PWW01971.1"/>
    <property type="molecule type" value="Genomic_DNA"/>
</dbReference>
<dbReference type="Gene3D" id="1.20.120.530">
    <property type="entry name" value="GntR ligand-binding domain-like"/>
    <property type="match status" value="1"/>
</dbReference>
<reference evidence="5 6" key="1">
    <citation type="submission" date="2018-05" db="EMBL/GenBank/DDBJ databases">
        <title>Genomic Encyclopedia of Type Strains, Phase IV (KMG-IV): sequencing the most valuable type-strain genomes for metagenomic binning, comparative biology and taxonomic classification.</title>
        <authorList>
            <person name="Goeker M."/>
        </authorList>
    </citation>
    <scope>NUCLEOTIDE SEQUENCE [LARGE SCALE GENOMIC DNA]</scope>
    <source>
        <strain evidence="5 6">DSM 16791</strain>
    </source>
</reference>
<dbReference type="InterPro" id="IPR036390">
    <property type="entry name" value="WH_DNA-bd_sf"/>
</dbReference>
<dbReference type="GO" id="GO:0003700">
    <property type="term" value="F:DNA-binding transcription factor activity"/>
    <property type="evidence" value="ECO:0007669"/>
    <property type="project" value="InterPro"/>
</dbReference>
<dbReference type="Pfam" id="PF07729">
    <property type="entry name" value="FCD"/>
    <property type="match status" value="1"/>
</dbReference>
<dbReference type="PANTHER" id="PTHR43537">
    <property type="entry name" value="TRANSCRIPTIONAL REGULATOR, GNTR FAMILY"/>
    <property type="match status" value="1"/>
</dbReference>
<keyword evidence="1" id="KW-0805">Transcription regulation</keyword>
<evidence type="ECO:0000259" key="4">
    <source>
        <dbReference type="PROSITE" id="PS50949"/>
    </source>
</evidence>
<dbReference type="SMART" id="SM00345">
    <property type="entry name" value="HTH_GNTR"/>
    <property type="match status" value="1"/>
</dbReference>
<dbReference type="InterPro" id="IPR008920">
    <property type="entry name" value="TF_FadR/GntR_C"/>
</dbReference>
<dbReference type="SUPFAM" id="SSF48008">
    <property type="entry name" value="GntR ligand-binding domain-like"/>
    <property type="match status" value="1"/>
</dbReference>
<feature type="domain" description="HTH gntR-type" evidence="4">
    <location>
        <begin position="5"/>
        <end position="72"/>
    </location>
</feature>
<dbReference type="GO" id="GO:0003677">
    <property type="term" value="F:DNA binding"/>
    <property type="evidence" value="ECO:0007669"/>
    <property type="project" value="UniProtKB-KW"/>
</dbReference>
<dbReference type="PROSITE" id="PS50949">
    <property type="entry name" value="HTH_GNTR"/>
    <property type="match status" value="1"/>
</dbReference>
<organism evidence="5 6">
    <name type="scientific">Hoeflea marina</name>
    <dbReference type="NCBI Taxonomy" id="274592"/>
    <lineage>
        <taxon>Bacteria</taxon>
        <taxon>Pseudomonadati</taxon>
        <taxon>Pseudomonadota</taxon>
        <taxon>Alphaproteobacteria</taxon>
        <taxon>Hyphomicrobiales</taxon>
        <taxon>Rhizobiaceae</taxon>
        <taxon>Hoeflea</taxon>
    </lineage>
</organism>
<protein>
    <submittedName>
        <fullName evidence="5">DNA-binding GntR family transcriptional regulator</fullName>
    </submittedName>
</protein>
<sequence length="212" mass="23391">MEPTQSHAHAAYRDLEQRIVTLDLRPGMSVTERQLIDLVGLGRTPVREALQRLSWEGLIEIRPRSGILVTDIRPEDYQRVMEPRLVLEPVLAASVARHADAGHRQRLAVIIDAMEDAASDGDVESFLKADKACDEVLADACPNPFITRVLTPLQTHSRRLWFRFGAATGPAISAGLHIAVMRAICAADEPAAEAAMRALMRHLRDEAAGHLQ</sequence>
<dbReference type="PANTHER" id="PTHR43537:SF5">
    <property type="entry name" value="UXU OPERON TRANSCRIPTIONAL REGULATOR"/>
    <property type="match status" value="1"/>
</dbReference>
<evidence type="ECO:0000313" key="6">
    <source>
        <dbReference type="Proteomes" id="UP000246352"/>
    </source>
</evidence>
<dbReference type="Gene3D" id="1.10.10.10">
    <property type="entry name" value="Winged helix-like DNA-binding domain superfamily/Winged helix DNA-binding domain"/>
    <property type="match status" value="1"/>
</dbReference>
<dbReference type="RefSeq" id="WP_110031715.1">
    <property type="nucleotide sequence ID" value="NZ_QGTR01000002.1"/>
</dbReference>
<evidence type="ECO:0000313" key="5">
    <source>
        <dbReference type="EMBL" id="PWW01971.1"/>
    </source>
</evidence>
<dbReference type="Proteomes" id="UP000246352">
    <property type="component" value="Unassembled WGS sequence"/>
</dbReference>
<dbReference type="InterPro" id="IPR000524">
    <property type="entry name" value="Tscrpt_reg_HTH_GntR"/>
</dbReference>
<gene>
    <name evidence="5" type="ORF">DFR52_102636</name>
</gene>
<dbReference type="CDD" id="cd07377">
    <property type="entry name" value="WHTH_GntR"/>
    <property type="match status" value="1"/>
</dbReference>
<dbReference type="Pfam" id="PF00392">
    <property type="entry name" value="GntR"/>
    <property type="match status" value="1"/>
</dbReference>
<evidence type="ECO:0000256" key="3">
    <source>
        <dbReference type="ARBA" id="ARBA00023163"/>
    </source>
</evidence>
<dbReference type="SUPFAM" id="SSF46785">
    <property type="entry name" value="Winged helix' DNA-binding domain"/>
    <property type="match status" value="1"/>
</dbReference>
<evidence type="ECO:0000256" key="2">
    <source>
        <dbReference type="ARBA" id="ARBA00023125"/>
    </source>
</evidence>
<dbReference type="PRINTS" id="PR00035">
    <property type="entry name" value="HTHGNTR"/>
</dbReference>
<dbReference type="InterPro" id="IPR011711">
    <property type="entry name" value="GntR_C"/>
</dbReference>
<dbReference type="SMART" id="SM00895">
    <property type="entry name" value="FCD"/>
    <property type="match status" value="1"/>
</dbReference>
<dbReference type="AlphaFoldDB" id="A0A317PNZ5"/>
<keyword evidence="6" id="KW-1185">Reference proteome</keyword>
<name>A0A317PNZ5_9HYPH</name>
<keyword evidence="2 5" id="KW-0238">DNA-binding</keyword>
<accession>A0A317PNZ5</accession>
<dbReference type="OrthoDB" id="9806293at2"/>
<comment type="caution">
    <text evidence="5">The sequence shown here is derived from an EMBL/GenBank/DDBJ whole genome shotgun (WGS) entry which is preliminary data.</text>
</comment>
<dbReference type="InterPro" id="IPR036388">
    <property type="entry name" value="WH-like_DNA-bd_sf"/>
</dbReference>
<evidence type="ECO:0000256" key="1">
    <source>
        <dbReference type="ARBA" id="ARBA00023015"/>
    </source>
</evidence>
<proteinExistence type="predicted"/>